<organism evidence="3 4">
    <name type="scientific">Jaapia argillacea MUCL 33604</name>
    <dbReference type="NCBI Taxonomy" id="933084"/>
    <lineage>
        <taxon>Eukaryota</taxon>
        <taxon>Fungi</taxon>
        <taxon>Dikarya</taxon>
        <taxon>Basidiomycota</taxon>
        <taxon>Agaricomycotina</taxon>
        <taxon>Agaricomycetes</taxon>
        <taxon>Agaricomycetidae</taxon>
        <taxon>Jaapiales</taxon>
        <taxon>Jaapiaceae</taxon>
        <taxon>Jaapia</taxon>
    </lineage>
</organism>
<evidence type="ECO:0000313" key="3">
    <source>
        <dbReference type="EMBL" id="KDQ63410.1"/>
    </source>
</evidence>
<dbReference type="InterPro" id="IPR058541">
    <property type="entry name" value="Ig_TPPC8_1st"/>
</dbReference>
<evidence type="ECO:0000313" key="4">
    <source>
        <dbReference type="Proteomes" id="UP000027265"/>
    </source>
</evidence>
<feature type="region of interest" description="Disordered" evidence="1">
    <location>
        <begin position="234"/>
        <end position="289"/>
    </location>
</feature>
<reference evidence="4" key="1">
    <citation type="journal article" date="2014" name="Proc. Natl. Acad. Sci. U.S.A.">
        <title>Extensive sampling of basidiomycete genomes demonstrates inadequacy of the white-rot/brown-rot paradigm for wood decay fungi.</title>
        <authorList>
            <person name="Riley R."/>
            <person name="Salamov A.A."/>
            <person name="Brown D.W."/>
            <person name="Nagy L.G."/>
            <person name="Floudas D."/>
            <person name="Held B.W."/>
            <person name="Levasseur A."/>
            <person name="Lombard V."/>
            <person name="Morin E."/>
            <person name="Otillar R."/>
            <person name="Lindquist E.A."/>
            <person name="Sun H."/>
            <person name="LaButti K.M."/>
            <person name="Schmutz J."/>
            <person name="Jabbour D."/>
            <person name="Luo H."/>
            <person name="Baker S.E."/>
            <person name="Pisabarro A.G."/>
            <person name="Walton J.D."/>
            <person name="Blanchette R.A."/>
            <person name="Henrissat B."/>
            <person name="Martin F."/>
            <person name="Cullen D."/>
            <person name="Hibbett D.S."/>
            <person name="Grigoriev I.V."/>
        </authorList>
    </citation>
    <scope>NUCLEOTIDE SEQUENCE [LARGE SCALE GENOMIC DNA]</scope>
    <source>
        <strain evidence="4">MUCL 33604</strain>
    </source>
</reference>
<dbReference type="Pfam" id="PF12739">
    <property type="entry name" value="TRAPPC-Trs85"/>
    <property type="match status" value="1"/>
</dbReference>
<evidence type="ECO:0000256" key="1">
    <source>
        <dbReference type="SAM" id="MobiDB-lite"/>
    </source>
</evidence>
<dbReference type="GO" id="GO:1990072">
    <property type="term" value="C:TRAPPIII protein complex"/>
    <property type="evidence" value="ECO:0007669"/>
    <property type="project" value="TreeGrafter"/>
</dbReference>
<feature type="compositionally biased region" description="Basic and acidic residues" evidence="1">
    <location>
        <begin position="241"/>
        <end position="250"/>
    </location>
</feature>
<accession>A0A067QB96</accession>
<dbReference type="InParanoid" id="A0A067QB96"/>
<evidence type="ECO:0000259" key="2">
    <source>
        <dbReference type="Pfam" id="PF24545"/>
    </source>
</evidence>
<sequence>MAPTLPASLSPHVCVLSSNDLDSILASSSLPPLPNILQSFSPLPNVTTRTTSLTNISHSSFALRFSDLHEIESACREDDESRASRTIDWIGSRVAKRCAKWVEDMERLGVGETVPRTPWWDELRRCVEGDHVPSKTEGWNHPLAVIIAVSTAAPNPLQSVIALHSRPLEFPAWVDTTHLRYTLIIHPCGSPLSDEEVGALVNAIKKQFGFHTYLLPLILPSPLPAPVPVLPLPPRLPPPSRDSDLLKPPERPSGPPTPAPGATRGSSLSAKDGLNDDDGKPVGNTLRMNDNDIQQTAKFVREFVLMSLVPWMERCVVEWNENYSSNRRLPSRLFSSTRRLFGSSTPTSYSTPTSVVGSPTASAVSSRTSISSLPGTPTTGGILASPPAQQRRLAEFATILGDIKLAVSVWESLRKEGKGGSEILPLLLLPSPALSLHASHALNTLHPPTSDPPSYVQLRALVYAMRWTIGISPQDFLSGALEGERWLVWAAGPAEEPHAALLLAHAALLSARKAARRRAALWYLFAANRLEKCGIKPLTMYFLRRALDLYKARPSKGLSPSFWDSDNQSPVEAEGFDAVLPGIEHALGRLLYTTGDIERAVRLFSSLLRRSSTCYVSIAPSLMTNGNNSTDAKQLGTDKVYLEDFRVAFKHFLATSGDPGKLADLKLPFSLCRARQTRIRLPRYESDGQKSVWEDRELTWRAFWKSRGSERLEQCGKASVDGTVTHQLPPLPRFRGSRRLEVFWVDLVLENPLDVELTLTNLTITVHDAKSSNTDSSSDFVEVEVLDEIVLNPRESRTIPISVKCRQPISLVLSHLSYQFLGLLSATERLSYRGPRLHETAIQRQSKTYAPDIAVTVDVEEASQRLRASFVEDGRLVLCQGELKRLKLWLSNTGTRSIEDLWLVVGPDDAIWVESDQDIQSDPLPSKPSRAEVLHSKNSISPRQPYNIHLSAGLQSGDSRELSIVLHADRDEQDLCLLFVYREGEGSSFRSTRVAQHYEVQPLFEIVTRSRPSRSSDFSYLVDVELDAASSCPDLSLTQVTTLSPSWTCSPLFEETLGFIHPRQTTRLSFRADRWDNAGSKALETLQFVSQKLSDVLHGREVDQSLPPSLEVSCNHIAKNSQPRSIHHPSILPFIRCGRRNLVARHIACNHPHIPVSTHPYIFPLYNPSALDFLFFWEIPSQRRSGHVLVSGITLGVGHSALKEIIEDAETAKIKRSMYAETRREKLELLEAVRASEWNAEMNPVVVTISEGETLEHDFCEGPCSTTVSFTLRNYSHTNTARVVLRLRADSTTIYPPYSNLLSPQYAGRLSHRGTLLPAQQLTFQAKMSISRPGTYGLGGWRVETEVGEAPSGLQGQLAPWRTRARYSQGPPPGDTSCIVAIHAQR</sequence>
<dbReference type="PANTHER" id="PTHR12975:SF6">
    <property type="entry name" value="TRAFFICKING PROTEIN PARTICLE COMPLEX SUBUNIT 8"/>
    <property type="match status" value="1"/>
</dbReference>
<feature type="domain" description="TPPC8 first Ig-like" evidence="2">
    <location>
        <begin position="741"/>
        <end position="870"/>
    </location>
</feature>
<dbReference type="STRING" id="933084.A0A067QB96"/>
<dbReference type="OrthoDB" id="203724at2759"/>
<dbReference type="HOGENOM" id="CLU_004823_3_0_1"/>
<dbReference type="PANTHER" id="PTHR12975">
    <property type="entry name" value="TRANSPORT PROTEIN TRAPP"/>
    <property type="match status" value="1"/>
</dbReference>
<dbReference type="EMBL" id="KL197710">
    <property type="protein sequence ID" value="KDQ63410.1"/>
    <property type="molecule type" value="Genomic_DNA"/>
</dbReference>
<dbReference type="InterPro" id="IPR024420">
    <property type="entry name" value="TRAPP_III_complex_Trs85"/>
</dbReference>
<keyword evidence="4" id="KW-1185">Reference proteome</keyword>
<protein>
    <recommendedName>
        <fullName evidence="2">TPPC8 first Ig-like domain-containing protein</fullName>
    </recommendedName>
</protein>
<dbReference type="Pfam" id="PF24545">
    <property type="entry name" value="Ig_TPPC8_1st"/>
    <property type="match status" value="1"/>
</dbReference>
<name>A0A067QB96_9AGAM</name>
<proteinExistence type="predicted"/>
<dbReference type="Proteomes" id="UP000027265">
    <property type="component" value="Unassembled WGS sequence"/>
</dbReference>
<gene>
    <name evidence="3" type="ORF">JAAARDRAFT_169218</name>
</gene>